<dbReference type="InParanoid" id="A0A6I8N1D8"/>
<proteinExistence type="predicted"/>
<reference evidence="2 3" key="1">
    <citation type="journal article" date="2008" name="Nature">
        <title>Genome analysis of the platypus reveals unique signatures of evolution.</title>
        <authorList>
            <person name="Warren W.C."/>
            <person name="Hillier L.W."/>
            <person name="Marshall Graves J.A."/>
            <person name="Birney E."/>
            <person name="Ponting C.P."/>
            <person name="Grutzner F."/>
            <person name="Belov K."/>
            <person name="Miller W."/>
            <person name="Clarke L."/>
            <person name="Chinwalla A.T."/>
            <person name="Yang S.P."/>
            <person name="Heger A."/>
            <person name="Locke D.P."/>
            <person name="Miethke P."/>
            <person name="Waters P.D."/>
            <person name="Veyrunes F."/>
            <person name="Fulton L."/>
            <person name="Fulton B."/>
            <person name="Graves T."/>
            <person name="Wallis J."/>
            <person name="Puente X.S."/>
            <person name="Lopez-Otin C."/>
            <person name="Ordonez G.R."/>
            <person name="Eichler E.E."/>
            <person name="Chen L."/>
            <person name="Cheng Z."/>
            <person name="Deakin J.E."/>
            <person name="Alsop A."/>
            <person name="Thompson K."/>
            <person name="Kirby P."/>
            <person name="Papenfuss A.T."/>
            <person name="Wakefield M.J."/>
            <person name="Olender T."/>
            <person name="Lancet D."/>
            <person name="Huttley G.A."/>
            <person name="Smit A.F."/>
            <person name="Pask A."/>
            <person name="Temple-Smith P."/>
            <person name="Batzer M.A."/>
            <person name="Walker J.A."/>
            <person name="Konkel M.K."/>
            <person name="Harris R.S."/>
            <person name="Whittington C.M."/>
            <person name="Wong E.S."/>
            <person name="Gemmell N.J."/>
            <person name="Buschiazzo E."/>
            <person name="Vargas Jentzsch I.M."/>
            <person name="Merkel A."/>
            <person name="Schmitz J."/>
            <person name="Zemann A."/>
            <person name="Churakov G."/>
            <person name="Kriegs J.O."/>
            <person name="Brosius J."/>
            <person name="Murchison E.P."/>
            <person name="Sachidanandam R."/>
            <person name="Smith C."/>
            <person name="Hannon G.J."/>
            <person name="Tsend-Ayush E."/>
            <person name="McMillan D."/>
            <person name="Attenborough R."/>
            <person name="Rens W."/>
            <person name="Ferguson-Smith M."/>
            <person name="Lefevre C.M."/>
            <person name="Sharp J.A."/>
            <person name="Nicholas K.R."/>
            <person name="Ray D.A."/>
            <person name="Kube M."/>
            <person name="Reinhardt R."/>
            <person name="Pringle T.H."/>
            <person name="Taylor J."/>
            <person name="Jones R.C."/>
            <person name="Nixon B."/>
            <person name="Dacheux J.L."/>
            <person name="Niwa H."/>
            <person name="Sekita Y."/>
            <person name="Huang X."/>
            <person name="Stark A."/>
            <person name="Kheradpour P."/>
            <person name="Kellis M."/>
            <person name="Flicek P."/>
            <person name="Chen Y."/>
            <person name="Webber C."/>
            <person name="Hardison R."/>
            <person name="Nelson J."/>
            <person name="Hallsworth-Pepin K."/>
            <person name="Delehaunty K."/>
            <person name="Markovic C."/>
            <person name="Minx P."/>
            <person name="Feng Y."/>
            <person name="Kremitzki C."/>
            <person name="Mitreva M."/>
            <person name="Glasscock J."/>
            <person name="Wylie T."/>
            <person name="Wohldmann P."/>
            <person name="Thiru P."/>
            <person name="Nhan M.N."/>
            <person name="Pohl C.S."/>
            <person name="Smith S.M."/>
            <person name="Hou S."/>
            <person name="Nefedov M."/>
            <person name="de Jong P.J."/>
            <person name="Renfree M.B."/>
            <person name="Mardis E.R."/>
            <person name="Wilson R.K."/>
        </authorList>
    </citation>
    <scope>NUCLEOTIDE SEQUENCE [LARGE SCALE GENOMIC DNA]</scope>
    <source>
        <strain evidence="2 3">Glennie</strain>
    </source>
</reference>
<dbReference type="Proteomes" id="UP000002279">
    <property type="component" value="Chromosome 2"/>
</dbReference>
<dbReference type="GO" id="GO:0060294">
    <property type="term" value="P:cilium movement involved in cell motility"/>
    <property type="evidence" value="ECO:0000318"/>
    <property type="project" value="GO_Central"/>
</dbReference>
<evidence type="ECO:0000313" key="2">
    <source>
        <dbReference type="Ensembl" id="ENSOANP00000034724.1"/>
    </source>
</evidence>
<accession>A0A6I8N1D8</accession>
<name>A0A6I8N1D8_ORNAN</name>
<reference evidence="2" key="3">
    <citation type="submission" date="2025-09" db="UniProtKB">
        <authorList>
            <consortium name="Ensembl"/>
        </authorList>
    </citation>
    <scope>IDENTIFICATION</scope>
    <source>
        <strain evidence="2">Glennie</strain>
    </source>
</reference>
<organism evidence="2 3">
    <name type="scientific">Ornithorhynchus anatinus</name>
    <name type="common">Duckbill platypus</name>
    <dbReference type="NCBI Taxonomy" id="9258"/>
    <lineage>
        <taxon>Eukaryota</taxon>
        <taxon>Metazoa</taxon>
        <taxon>Chordata</taxon>
        <taxon>Craniata</taxon>
        <taxon>Vertebrata</taxon>
        <taxon>Euteleostomi</taxon>
        <taxon>Mammalia</taxon>
        <taxon>Monotremata</taxon>
        <taxon>Ornithorhynchidae</taxon>
        <taxon>Ornithorhynchus</taxon>
    </lineage>
</organism>
<feature type="region of interest" description="Disordered" evidence="1">
    <location>
        <begin position="1"/>
        <end position="26"/>
    </location>
</feature>
<reference evidence="2" key="2">
    <citation type="submission" date="2025-08" db="UniProtKB">
        <authorList>
            <consortium name="Ensembl"/>
        </authorList>
    </citation>
    <scope>IDENTIFICATION</scope>
    <source>
        <strain evidence="2">Glennie</strain>
    </source>
</reference>
<keyword evidence="3" id="KW-1185">Reference proteome</keyword>
<evidence type="ECO:0000256" key="1">
    <source>
        <dbReference type="SAM" id="MobiDB-lite"/>
    </source>
</evidence>
<dbReference type="OMA" id="FRLHIVA"/>
<dbReference type="Bgee" id="ENSOANG00000042008">
    <property type="expression patterns" value="Expressed in brain"/>
</dbReference>
<sequence length="208" mass="21345">MAHGVKSASPRRGGRLRSPLGPGRELWPFQPPQGGRHLQQLNFRAVPDQVGGPPPLPALQVVHGDGEGQLQGVQSLLQAQLLGQEQVRLARELLDLPLQLRLPEVQVLEPLAQLLGGVGLGALGPRFGLGGQLPGLPAGALQAVAVGEGLVVPGVVVLVPLVGEVAGAAEAGRGQAGGAEGPRVAGHLVLPRGQGAHRDGLRGRLPRQ</sequence>
<dbReference type="GO" id="GO:0015630">
    <property type="term" value="C:microtubule cytoskeleton"/>
    <property type="evidence" value="ECO:0000318"/>
    <property type="project" value="GO_Central"/>
</dbReference>
<dbReference type="GeneTree" id="ENSGT00550000076453"/>
<dbReference type="AlphaFoldDB" id="A0A6I8N1D8"/>
<dbReference type="Ensembl" id="ENSOANT00000057126.1">
    <property type="protein sequence ID" value="ENSOANP00000034724.1"/>
    <property type="gene ID" value="ENSOANG00000042008.1"/>
</dbReference>
<protein>
    <submittedName>
        <fullName evidence="2">Uncharacterized protein</fullName>
    </submittedName>
</protein>
<evidence type="ECO:0000313" key="3">
    <source>
        <dbReference type="Proteomes" id="UP000002279"/>
    </source>
</evidence>
<dbReference type="GO" id="GO:0060271">
    <property type="term" value="P:cilium assembly"/>
    <property type="evidence" value="ECO:0000318"/>
    <property type="project" value="GO_Central"/>
</dbReference>
<feature type="region of interest" description="Disordered" evidence="1">
    <location>
        <begin position="172"/>
        <end position="208"/>
    </location>
</feature>